<feature type="non-terminal residue" evidence="7">
    <location>
        <position position="1"/>
    </location>
</feature>
<keyword evidence="3" id="KW-0479">Metal-binding</keyword>
<dbReference type="GO" id="GO:0046872">
    <property type="term" value="F:metal ion binding"/>
    <property type="evidence" value="ECO:0007669"/>
    <property type="project" value="UniProtKB-KW"/>
</dbReference>
<evidence type="ECO:0000313" key="7">
    <source>
        <dbReference type="EMBL" id="GMR62311.1"/>
    </source>
</evidence>
<evidence type="ECO:0000256" key="1">
    <source>
        <dbReference type="ARBA" id="ARBA00022603"/>
    </source>
</evidence>
<gene>
    <name evidence="7" type="ORF">PMAYCL1PPCAC_32506</name>
</gene>
<proteinExistence type="predicted"/>
<dbReference type="Proteomes" id="UP001328107">
    <property type="component" value="Unassembled WGS sequence"/>
</dbReference>
<dbReference type="GO" id="GO:0008898">
    <property type="term" value="F:S-adenosylmethionine-homocysteine S-methyltransferase activity"/>
    <property type="evidence" value="ECO:0007669"/>
    <property type="project" value="TreeGrafter"/>
</dbReference>
<dbReference type="PANTHER" id="PTHR46015:SF1">
    <property type="entry name" value="HOMOCYSTEINE S-METHYLTRANSFERASE-LIKE ISOFORM 1"/>
    <property type="match status" value="1"/>
</dbReference>
<keyword evidence="4" id="KW-0862">Zinc</keyword>
<organism evidence="7 8">
    <name type="scientific">Pristionchus mayeri</name>
    <dbReference type="NCBI Taxonomy" id="1317129"/>
    <lineage>
        <taxon>Eukaryota</taxon>
        <taxon>Metazoa</taxon>
        <taxon>Ecdysozoa</taxon>
        <taxon>Nematoda</taxon>
        <taxon>Chromadorea</taxon>
        <taxon>Rhabditida</taxon>
        <taxon>Rhabditina</taxon>
        <taxon>Diplogasteromorpha</taxon>
        <taxon>Diplogasteroidea</taxon>
        <taxon>Neodiplogasteridae</taxon>
        <taxon>Pristionchus</taxon>
    </lineage>
</organism>
<dbReference type="Gene3D" id="3.20.20.330">
    <property type="entry name" value="Homocysteine-binding-like domain"/>
    <property type="match status" value="1"/>
</dbReference>
<feature type="domain" description="Hcy-binding" evidence="6">
    <location>
        <begin position="4"/>
        <end position="101"/>
    </location>
</feature>
<evidence type="ECO:0000256" key="5">
    <source>
        <dbReference type="ARBA" id="ARBA00034478"/>
    </source>
</evidence>
<evidence type="ECO:0000259" key="6">
    <source>
        <dbReference type="Pfam" id="PF02574"/>
    </source>
</evidence>
<evidence type="ECO:0000313" key="8">
    <source>
        <dbReference type="Proteomes" id="UP001328107"/>
    </source>
</evidence>
<dbReference type="PANTHER" id="PTHR46015">
    <property type="entry name" value="ZGC:172121"/>
    <property type="match status" value="1"/>
</dbReference>
<dbReference type="InterPro" id="IPR036589">
    <property type="entry name" value="HCY_dom_sf"/>
</dbReference>
<dbReference type="InterPro" id="IPR003726">
    <property type="entry name" value="HCY_dom"/>
</dbReference>
<comment type="caution">
    <text evidence="7">The sequence shown here is derived from an EMBL/GenBank/DDBJ whole genome shotgun (WGS) entry which is preliminary data.</text>
</comment>
<name>A0AAN5IG62_9BILA</name>
<dbReference type="InterPro" id="IPR051486">
    <property type="entry name" value="Hcy_S-methyltransferase"/>
</dbReference>
<keyword evidence="2" id="KW-0808">Transferase</keyword>
<dbReference type="AlphaFoldDB" id="A0AAN5IG62"/>
<dbReference type="GO" id="GO:0009086">
    <property type="term" value="P:methionine biosynthetic process"/>
    <property type="evidence" value="ECO:0007669"/>
    <property type="project" value="TreeGrafter"/>
</dbReference>
<protein>
    <recommendedName>
        <fullName evidence="6">Hcy-binding domain-containing protein</fullName>
    </recommendedName>
</protein>
<keyword evidence="8" id="KW-1185">Reference proteome</keyword>
<keyword evidence="1" id="KW-0489">Methyltransferase</keyword>
<reference evidence="8" key="1">
    <citation type="submission" date="2022-10" db="EMBL/GenBank/DDBJ databases">
        <title>Genome assembly of Pristionchus species.</title>
        <authorList>
            <person name="Yoshida K."/>
            <person name="Sommer R.J."/>
        </authorList>
    </citation>
    <scope>NUCLEOTIDE SEQUENCE [LARGE SCALE GENOMIC DNA]</scope>
    <source>
        <strain evidence="8">RS5460</strain>
    </source>
</reference>
<comment type="pathway">
    <text evidence="5">Amino-acid biosynthesis; L-methionine biosynthesis via de novo pathway.</text>
</comment>
<sequence>YVGLIFETIPAKIDVEMIVNKLENAHDVIVSFCLDKLRLRDGTPLQDVIELMIHSESIIAIGINCTDPADGLDQIREIVRCGWLASGRHIFIYPNSGEVYVNGRNSTYVISV</sequence>
<dbReference type="EMBL" id="BTRK01000006">
    <property type="protein sequence ID" value="GMR62311.1"/>
    <property type="molecule type" value="Genomic_DNA"/>
</dbReference>
<accession>A0AAN5IG62</accession>
<evidence type="ECO:0000256" key="2">
    <source>
        <dbReference type="ARBA" id="ARBA00022679"/>
    </source>
</evidence>
<evidence type="ECO:0000256" key="4">
    <source>
        <dbReference type="ARBA" id="ARBA00022833"/>
    </source>
</evidence>
<dbReference type="GO" id="GO:0032259">
    <property type="term" value="P:methylation"/>
    <property type="evidence" value="ECO:0007669"/>
    <property type="project" value="UniProtKB-KW"/>
</dbReference>
<evidence type="ECO:0000256" key="3">
    <source>
        <dbReference type="ARBA" id="ARBA00022723"/>
    </source>
</evidence>
<dbReference type="Pfam" id="PF02574">
    <property type="entry name" value="S-methyl_trans"/>
    <property type="match status" value="1"/>
</dbReference>
<dbReference type="GO" id="GO:0033528">
    <property type="term" value="P:S-methylmethionine cycle"/>
    <property type="evidence" value="ECO:0007669"/>
    <property type="project" value="TreeGrafter"/>
</dbReference>
<dbReference type="SUPFAM" id="SSF82282">
    <property type="entry name" value="Homocysteine S-methyltransferase"/>
    <property type="match status" value="1"/>
</dbReference>